<evidence type="ECO:0000313" key="15">
    <source>
        <dbReference type="EMBL" id="RAL51462.1"/>
    </source>
</evidence>
<organism evidence="15 16">
    <name type="scientific">Cuscuta australis</name>
    <dbReference type="NCBI Taxonomy" id="267555"/>
    <lineage>
        <taxon>Eukaryota</taxon>
        <taxon>Viridiplantae</taxon>
        <taxon>Streptophyta</taxon>
        <taxon>Embryophyta</taxon>
        <taxon>Tracheophyta</taxon>
        <taxon>Spermatophyta</taxon>
        <taxon>Magnoliopsida</taxon>
        <taxon>eudicotyledons</taxon>
        <taxon>Gunneridae</taxon>
        <taxon>Pentapetalae</taxon>
        <taxon>asterids</taxon>
        <taxon>lamiids</taxon>
        <taxon>Solanales</taxon>
        <taxon>Convolvulaceae</taxon>
        <taxon>Cuscuteae</taxon>
        <taxon>Cuscuta</taxon>
        <taxon>Cuscuta subgen. Grammica</taxon>
        <taxon>Cuscuta sect. Cleistogrammica</taxon>
    </lineage>
</organism>
<evidence type="ECO:0000256" key="6">
    <source>
        <dbReference type="ARBA" id="ARBA00022723"/>
    </source>
</evidence>
<dbReference type="InterPro" id="IPR001841">
    <property type="entry name" value="Znf_RING"/>
</dbReference>
<keyword evidence="11" id="KW-0175">Coiled coil</keyword>
<dbReference type="InterPro" id="IPR008974">
    <property type="entry name" value="TRAF-like"/>
</dbReference>
<dbReference type="PANTHER" id="PTHR33566:SF6">
    <property type="entry name" value="PROTEIN DEFECTIVE IN MERISTEM SILENCING 3"/>
    <property type="match status" value="1"/>
</dbReference>
<evidence type="ECO:0000256" key="1">
    <source>
        <dbReference type="ARBA" id="ARBA00000900"/>
    </source>
</evidence>
<dbReference type="UniPathway" id="UPA00143"/>
<keyword evidence="8" id="KW-0833">Ubl conjugation pathway</keyword>
<reference evidence="15 16" key="1">
    <citation type="submission" date="2018-06" db="EMBL/GenBank/DDBJ databases">
        <title>The Genome of Cuscuta australis (Dodder) Provides Insight into the Evolution of Plant Parasitism.</title>
        <authorList>
            <person name="Liu H."/>
        </authorList>
    </citation>
    <scope>NUCLEOTIDE SEQUENCE [LARGE SCALE GENOMIC DNA]</scope>
    <source>
        <strain evidence="16">cv. Yunnan</strain>
        <tissue evidence="15">Vines</tissue>
    </source>
</reference>
<evidence type="ECO:0000256" key="2">
    <source>
        <dbReference type="ARBA" id="ARBA00004906"/>
    </source>
</evidence>
<evidence type="ECO:0000256" key="9">
    <source>
        <dbReference type="ARBA" id="ARBA00022833"/>
    </source>
</evidence>
<dbReference type="PROSITE" id="PS51081">
    <property type="entry name" value="ZF_SIAH"/>
    <property type="match status" value="1"/>
</dbReference>
<keyword evidence="7 10" id="KW-0863">Zinc-finger</keyword>
<dbReference type="SUPFAM" id="SSF49599">
    <property type="entry name" value="TRAF domain-like"/>
    <property type="match status" value="1"/>
</dbReference>
<dbReference type="InterPro" id="IPR049548">
    <property type="entry name" value="Sina-like_RING"/>
</dbReference>
<evidence type="ECO:0000259" key="13">
    <source>
        <dbReference type="PROSITE" id="PS50089"/>
    </source>
</evidence>
<dbReference type="GO" id="GO:0005737">
    <property type="term" value="C:cytoplasm"/>
    <property type="evidence" value="ECO:0007669"/>
    <property type="project" value="InterPro"/>
</dbReference>
<dbReference type="FunFam" id="3.30.40.10:FF:000041">
    <property type="entry name" value="E3 ubiquitin-protein ligase SINAT3"/>
    <property type="match status" value="1"/>
</dbReference>
<evidence type="ECO:0000256" key="10">
    <source>
        <dbReference type="PROSITE-ProRule" id="PRU00455"/>
    </source>
</evidence>
<dbReference type="Proteomes" id="UP000249390">
    <property type="component" value="Unassembled WGS sequence"/>
</dbReference>
<dbReference type="CDD" id="cd03829">
    <property type="entry name" value="Sina"/>
    <property type="match status" value="1"/>
</dbReference>
<feature type="domain" description="RING-type" evidence="13">
    <location>
        <begin position="430"/>
        <end position="466"/>
    </location>
</feature>
<evidence type="ECO:0000256" key="4">
    <source>
        <dbReference type="ARBA" id="ARBA00012483"/>
    </source>
</evidence>
<name>A0A328E0G0_9ASTE</name>
<dbReference type="GO" id="GO:0008270">
    <property type="term" value="F:zinc ion binding"/>
    <property type="evidence" value="ECO:0007669"/>
    <property type="project" value="UniProtKB-KW"/>
</dbReference>
<dbReference type="GO" id="GO:0006511">
    <property type="term" value="P:ubiquitin-dependent protein catabolic process"/>
    <property type="evidence" value="ECO:0007669"/>
    <property type="project" value="InterPro"/>
</dbReference>
<dbReference type="EC" id="2.3.2.27" evidence="4"/>
<evidence type="ECO:0000313" key="16">
    <source>
        <dbReference type="Proteomes" id="UP000249390"/>
    </source>
</evidence>
<dbReference type="InterPro" id="IPR013083">
    <property type="entry name" value="Znf_RING/FYVE/PHD"/>
</dbReference>
<dbReference type="SUPFAM" id="SSF57850">
    <property type="entry name" value="RING/U-box"/>
    <property type="match status" value="1"/>
</dbReference>
<dbReference type="AlphaFoldDB" id="A0A328E0G0"/>
<dbReference type="Gene3D" id="2.60.210.10">
    <property type="entry name" value="Apoptosis, Tumor Necrosis Factor Receptor Associated Protein 2, Chain A"/>
    <property type="match status" value="1"/>
</dbReference>
<dbReference type="InterPro" id="IPR018121">
    <property type="entry name" value="7-in-absentia-prot_TRAF-dom"/>
</dbReference>
<comment type="similarity">
    <text evidence="3">Belongs to the SINA (Seven in absentia) family.</text>
</comment>
<evidence type="ECO:0000256" key="8">
    <source>
        <dbReference type="ARBA" id="ARBA00022786"/>
    </source>
</evidence>
<proteinExistence type="inferred from homology"/>
<feature type="region of interest" description="Disordered" evidence="12">
    <location>
        <begin position="391"/>
        <end position="416"/>
    </location>
</feature>
<sequence length="693" mass="78024">MLNHMGQNNSSPFANHGIQNGVADSAAYKAKKCQDALQETGLKVKRHEENMKFLKTKKNRLDDLVIDLQVALGKYHSGTTPGIEKDGLSYVKSEDETLEQISRHDKSAAAVLCHLKTLHGTQASILPLSKDVIGIVATLGRVEDNSLSRALSDYLGLETMLAVVCKTYDGVRALEIYDQEGLINKSSGLHGLGMSMGRPLDGRFLVICLENLSPFAGDFIADDPQRRLDLLKPKLPNGECPPGFLGFAVNMINVDSVHLFCVTSSGHGLRETLFYSLFSRLQVYKTRLEMLQALPCISSGAISLDGGMIKGAGMFSLGNRDVDVKFPKNFGRSSPPQNFFQIENKLKEIIWERERIMEDMQREQALLDHARFNFEVKKQEFIKYLAQSSSYATQQRHHRRQNNSSSTNKPHSNSFPSAIAPTSVHDLLECPVCTNSMYPPIHQCHNGHTLCSTCKVKVHNRCPTCRQELGDIRCLALEKVAESLELSCKYFSLGCPEIFPYYSKLKHEALCNFRPYNCPYAGSECSVTGDIPYLVSHLRDDHKVDMHTGYTFNHRYVKSNPREVENATWMLTVFHCYGQYFCLHFEAFQLGTAPVYMAFVRFMGDEAEARNYSYSLEVGGINRKLIWEGTPRSIRDSHRKVRDSHDGLIIQRNVALFFSGGDRKELKLRVTGKIWKEQQNPDSAPVCIPNLCL</sequence>
<evidence type="ECO:0000256" key="12">
    <source>
        <dbReference type="SAM" id="MobiDB-lite"/>
    </source>
</evidence>
<accession>A0A328E0G0</accession>
<dbReference type="GO" id="GO:0061630">
    <property type="term" value="F:ubiquitin protein ligase activity"/>
    <property type="evidence" value="ECO:0007669"/>
    <property type="project" value="UniProtKB-EC"/>
</dbReference>
<evidence type="ECO:0000256" key="3">
    <source>
        <dbReference type="ARBA" id="ARBA00009119"/>
    </source>
</evidence>
<evidence type="ECO:0000256" key="7">
    <source>
        <dbReference type="ARBA" id="ARBA00022771"/>
    </source>
</evidence>
<dbReference type="CDD" id="cd16571">
    <property type="entry name" value="RING-HC_SIAHs"/>
    <property type="match status" value="1"/>
</dbReference>
<dbReference type="PROSITE" id="PS50089">
    <property type="entry name" value="ZF_RING_2"/>
    <property type="match status" value="1"/>
</dbReference>
<dbReference type="EMBL" id="NQVE01000050">
    <property type="protein sequence ID" value="RAL51462.1"/>
    <property type="molecule type" value="Genomic_DNA"/>
</dbReference>
<comment type="caution">
    <text evidence="15">The sequence shown here is derived from an EMBL/GenBank/DDBJ whole genome shotgun (WGS) entry which is preliminary data.</text>
</comment>
<evidence type="ECO:0000259" key="14">
    <source>
        <dbReference type="PROSITE" id="PS51081"/>
    </source>
</evidence>
<comment type="pathway">
    <text evidence="2">Protein modification; protein ubiquitination.</text>
</comment>
<dbReference type="InterPro" id="IPR013010">
    <property type="entry name" value="Znf_SIAH"/>
</dbReference>
<dbReference type="PANTHER" id="PTHR33566">
    <property type="entry name" value="EN/SPM-LIKE TRANSPOSON-RELATED"/>
    <property type="match status" value="1"/>
</dbReference>
<keyword evidence="6" id="KW-0479">Metal-binding</keyword>
<feature type="compositionally biased region" description="Polar residues" evidence="12">
    <location>
        <begin position="402"/>
        <end position="416"/>
    </location>
</feature>
<dbReference type="Gene3D" id="3.30.40.10">
    <property type="entry name" value="Zinc/RING finger domain, C3HC4 (zinc finger)"/>
    <property type="match status" value="2"/>
</dbReference>
<dbReference type="GO" id="GO:0016567">
    <property type="term" value="P:protein ubiquitination"/>
    <property type="evidence" value="ECO:0007669"/>
    <property type="project" value="UniProtKB-UniPathway"/>
</dbReference>
<feature type="coiled-coil region" evidence="11">
    <location>
        <begin position="37"/>
        <end position="64"/>
    </location>
</feature>
<protein>
    <recommendedName>
        <fullName evidence="4">RING-type E3 ubiquitin transferase</fullName>
        <ecNumber evidence="4">2.3.2.27</ecNumber>
    </recommendedName>
</protein>
<keyword evidence="9" id="KW-0862">Zinc</keyword>
<evidence type="ECO:0000256" key="11">
    <source>
        <dbReference type="SAM" id="Coils"/>
    </source>
</evidence>
<dbReference type="Pfam" id="PF03145">
    <property type="entry name" value="Sina_TRAF"/>
    <property type="match status" value="1"/>
</dbReference>
<keyword evidence="16" id="KW-1185">Reference proteome</keyword>
<evidence type="ECO:0000256" key="5">
    <source>
        <dbReference type="ARBA" id="ARBA00022679"/>
    </source>
</evidence>
<comment type="catalytic activity">
    <reaction evidence="1">
        <text>S-ubiquitinyl-[E2 ubiquitin-conjugating enzyme]-L-cysteine + [acceptor protein]-L-lysine = [E2 ubiquitin-conjugating enzyme]-L-cysteine + N(6)-ubiquitinyl-[acceptor protein]-L-lysine.</text>
        <dbReference type="EC" id="2.3.2.27"/>
    </reaction>
</comment>
<dbReference type="Pfam" id="PF21362">
    <property type="entry name" value="Sina_RING"/>
    <property type="match status" value="1"/>
</dbReference>
<keyword evidence="5" id="KW-0808">Transferase</keyword>
<gene>
    <name evidence="15" type="ORF">DM860_010964</name>
</gene>
<dbReference type="Pfam" id="PF21361">
    <property type="entry name" value="Sina_ZnF"/>
    <property type="match status" value="1"/>
</dbReference>
<feature type="domain" description="SIAH-type" evidence="14">
    <location>
        <begin position="483"/>
        <end position="543"/>
    </location>
</feature>
<dbReference type="FunFam" id="2.60.210.10:FF:000004">
    <property type="entry name" value="E3 ubiquitin-protein ligase SINAT5-like"/>
    <property type="match status" value="1"/>
</dbReference>